<name>A0ABT1TW35_9GAMM</name>
<sequence length="159" mass="17544">MQLKRNNPIPLDDHIIRYIPWAKLLKDEDDNVIGILGTAFKLREATETRAAEKYLSATWLEYFPNNGESNEQITAAIRAMRASNIDVKPKSGFSIGKVSNIQSACIQSNANAVRIVYAPSDSNKAHVAVNKFPCDDAGLCNLLAEEAWAQLILNCDIPA</sequence>
<accession>A0ABT1TW35</accession>
<gene>
    <name evidence="1" type="ORF">NP589_16230</name>
</gene>
<reference evidence="1 2" key="1">
    <citation type="submission" date="2022-07" db="EMBL/GenBank/DDBJ databases">
        <title>Methylomonas rivi sp. nov., Methylomonas rosea sp. nov., Methylomonas aureus sp. nov. and Methylomonas subterranea sp. nov., four novel methanotrophs isolated from a freshwater creek and the deep terrestrial subsurface.</title>
        <authorList>
            <person name="Abin C."/>
            <person name="Sankaranarayanan K."/>
            <person name="Garner C."/>
            <person name="Sindelar R."/>
            <person name="Kotary K."/>
            <person name="Garner R."/>
            <person name="Barclay S."/>
            <person name="Lawson P."/>
            <person name="Krumholz L."/>
        </authorList>
    </citation>
    <scope>NUCLEOTIDE SEQUENCE [LARGE SCALE GENOMIC DNA]</scope>
    <source>
        <strain evidence="1 2">WSC-7</strain>
    </source>
</reference>
<evidence type="ECO:0000313" key="2">
    <source>
        <dbReference type="Proteomes" id="UP001524570"/>
    </source>
</evidence>
<protein>
    <submittedName>
        <fullName evidence="1">Uncharacterized protein</fullName>
    </submittedName>
</protein>
<evidence type="ECO:0000313" key="1">
    <source>
        <dbReference type="EMBL" id="MCQ8118984.1"/>
    </source>
</evidence>
<keyword evidence="2" id="KW-1185">Reference proteome</keyword>
<dbReference type="Proteomes" id="UP001524570">
    <property type="component" value="Unassembled WGS sequence"/>
</dbReference>
<dbReference type="EMBL" id="JANIBL010000055">
    <property type="protein sequence ID" value="MCQ8118984.1"/>
    <property type="molecule type" value="Genomic_DNA"/>
</dbReference>
<dbReference type="RefSeq" id="WP_256607938.1">
    <property type="nucleotide sequence ID" value="NZ_JANIBL010000055.1"/>
</dbReference>
<organism evidence="1 2">
    <name type="scientific">Methylomonas rosea</name>
    <dbReference type="NCBI Taxonomy" id="2952227"/>
    <lineage>
        <taxon>Bacteria</taxon>
        <taxon>Pseudomonadati</taxon>
        <taxon>Pseudomonadota</taxon>
        <taxon>Gammaproteobacteria</taxon>
        <taxon>Methylococcales</taxon>
        <taxon>Methylococcaceae</taxon>
        <taxon>Methylomonas</taxon>
    </lineage>
</organism>
<proteinExistence type="predicted"/>
<comment type="caution">
    <text evidence="1">The sequence shown here is derived from an EMBL/GenBank/DDBJ whole genome shotgun (WGS) entry which is preliminary data.</text>
</comment>